<organism evidence="1 2">
    <name type="scientific">Portunus trituberculatus</name>
    <name type="common">Swimming crab</name>
    <name type="synonym">Neptunus trituberculatus</name>
    <dbReference type="NCBI Taxonomy" id="210409"/>
    <lineage>
        <taxon>Eukaryota</taxon>
        <taxon>Metazoa</taxon>
        <taxon>Ecdysozoa</taxon>
        <taxon>Arthropoda</taxon>
        <taxon>Crustacea</taxon>
        <taxon>Multicrustacea</taxon>
        <taxon>Malacostraca</taxon>
        <taxon>Eumalacostraca</taxon>
        <taxon>Eucarida</taxon>
        <taxon>Decapoda</taxon>
        <taxon>Pleocyemata</taxon>
        <taxon>Brachyura</taxon>
        <taxon>Eubrachyura</taxon>
        <taxon>Portunoidea</taxon>
        <taxon>Portunidae</taxon>
        <taxon>Portuninae</taxon>
        <taxon>Portunus</taxon>
    </lineage>
</organism>
<gene>
    <name evidence="1" type="ORF">E2C01_047492</name>
</gene>
<dbReference type="Gene3D" id="1.10.840.10">
    <property type="entry name" value="Ras guanine-nucleotide exchange factors catalytic domain"/>
    <property type="match status" value="1"/>
</dbReference>
<keyword evidence="2" id="KW-1185">Reference proteome</keyword>
<dbReference type="GO" id="GO:0007264">
    <property type="term" value="P:small GTPase-mediated signal transduction"/>
    <property type="evidence" value="ECO:0007669"/>
    <property type="project" value="InterPro"/>
</dbReference>
<dbReference type="EMBL" id="VSRR010011745">
    <property type="protein sequence ID" value="MPC53592.1"/>
    <property type="molecule type" value="Genomic_DNA"/>
</dbReference>
<protein>
    <submittedName>
        <fullName evidence="1">Uncharacterized protein</fullName>
    </submittedName>
</protein>
<dbReference type="Proteomes" id="UP000324222">
    <property type="component" value="Unassembled WGS sequence"/>
</dbReference>
<accession>A0A5B7G3Q9</accession>
<dbReference type="OrthoDB" id="2412973at2759"/>
<dbReference type="AlphaFoldDB" id="A0A5B7G3Q9"/>
<proteinExistence type="predicted"/>
<sequence length="95" mass="10643">MWKDGDLFKMIERENVLYFLSRDSQTSFGDSGSVQLEDDSMVDEPVLFSLPELLSSSAFDLENFSTLLLNSIENKPLDTTALKGVKNTLMESGSR</sequence>
<comment type="caution">
    <text evidence="1">The sequence shown here is derived from an EMBL/GenBank/DDBJ whole genome shotgun (WGS) entry which is preliminary data.</text>
</comment>
<name>A0A5B7G3Q9_PORTR</name>
<reference evidence="1 2" key="1">
    <citation type="submission" date="2019-05" db="EMBL/GenBank/DDBJ databases">
        <title>Another draft genome of Portunus trituberculatus and its Hox gene families provides insights of decapod evolution.</title>
        <authorList>
            <person name="Jeong J.-H."/>
            <person name="Song I."/>
            <person name="Kim S."/>
            <person name="Choi T."/>
            <person name="Kim D."/>
            <person name="Ryu S."/>
            <person name="Kim W."/>
        </authorList>
    </citation>
    <scope>NUCLEOTIDE SEQUENCE [LARGE SCALE GENOMIC DNA]</scope>
    <source>
        <tissue evidence="1">Muscle</tissue>
    </source>
</reference>
<evidence type="ECO:0000313" key="2">
    <source>
        <dbReference type="Proteomes" id="UP000324222"/>
    </source>
</evidence>
<evidence type="ECO:0000313" key="1">
    <source>
        <dbReference type="EMBL" id="MPC53592.1"/>
    </source>
</evidence>
<dbReference type="GO" id="GO:0005085">
    <property type="term" value="F:guanyl-nucleotide exchange factor activity"/>
    <property type="evidence" value="ECO:0007669"/>
    <property type="project" value="InterPro"/>
</dbReference>
<dbReference type="InterPro" id="IPR036964">
    <property type="entry name" value="RASGEF_cat_dom_sf"/>
</dbReference>